<reference evidence="2 3" key="1">
    <citation type="journal article" date="2014" name="Genome Announc.">
        <title>Complete genome sequence of Magnetospirillum gryphiswaldense MSR-1.</title>
        <authorList>
            <person name="Wang X."/>
            <person name="Wang Q."/>
            <person name="Zhang W."/>
            <person name="Wang Y."/>
            <person name="Li L."/>
            <person name="Wen T."/>
            <person name="Zhang T."/>
            <person name="Zhang Y."/>
            <person name="Xu J."/>
            <person name="Hu J."/>
            <person name="Li S."/>
            <person name="Liu L."/>
            <person name="Liu J."/>
            <person name="Jiang W."/>
            <person name="Tian J."/>
            <person name="Li Y."/>
            <person name="Schuler D."/>
            <person name="Wang L."/>
            <person name="Li J."/>
        </authorList>
    </citation>
    <scope>NUCLEOTIDE SEQUENCE [LARGE SCALE GENOMIC DNA]</scope>
    <source>
        <strain evidence="3">DSM 6361 / JCM 21280 / NBRC 15271 / MSR-1</strain>
    </source>
</reference>
<dbReference type="AlphaFoldDB" id="V6F0H4"/>
<organism evidence="2 3">
    <name type="scientific">Magnetospirillum gryphiswaldense (strain DSM 6361 / JCM 21280 / NBRC 15271 / MSR-1)</name>
    <dbReference type="NCBI Taxonomy" id="431944"/>
    <lineage>
        <taxon>Bacteria</taxon>
        <taxon>Pseudomonadati</taxon>
        <taxon>Pseudomonadota</taxon>
        <taxon>Alphaproteobacteria</taxon>
        <taxon>Rhodospirillales</taxon>
        <taxon>Rhodospirillaceae</taxon>
        <taxon>Magnetospirillum</taxon>
    </lineage>
</organism>
<evidence type="ECO:0000313" key="2">
    <source>
        <dbReference type="EMBL" id="CDK98887.1"/>
    </source>
</evidence>
<dbReference type="STRING" id="1430440.MGMSRv2__1672"/>
<dbReference type="eggNOG" id="COG0840">
    <property type="taxonomic scope" value="Bacteria"/>
</dbReference>
<dbReference type="Gene3D" id="1.10.287.950">
    <property type="entry name" value="Methyl-accepting chemotaxis protein"/>
    <property type="match status" value="1"/>
</dbReference>
<feature type="compositionally biased region" description="Pro residues" evidence="1">
    <location>
        <begin position="123"/>
        <end position="138"/>
    </location>
</feature>
<accession>V6F0H4</accession>
<feature type="compositionally biased region" description="Low complexity" evidence="1">
    <location>
        <begin position="77"/>
        <end position="94"/>
    </location>
</feature>
<dbReference type="SUPFAM" id="SSF58104">
    <property type="entry name" value="Methyl-accepting chemotaxis protein (MCP) signaling domain"/>
    <property type="match status" value="1"/>
</dbReference>
<evidence type="ECO:0000313" key="3">
    <source>
        <dbReference type="Proteomes" id="UP000018922"/>
    </source>
</evidence>
<dbReference type="Proteomes" id="UP000018922">
    <property type="component" value="Chromosome I"/>
</dbReference>
<dbReference type="KEGG" id="mgy:MGMSRv2__1672"/>
<protein>
    <submittedName>
        <fullName evidence="2">Uncharacterized protein</fullName>
    </submittedName>
</protein>
<gene>
    <name evidence="2" type="ordered locus">MGMSRv2__1672</name>
</gene>
<name>V6F0H4_MAGGM</name>
<evidence type="ECO:0000256" key="1">
    <source>
        <dbReference type="SAM" id="MobiDB-lite"/>
    </source>
</evidence>
<sequence>MALVKKNQISGQVAIKADEDGAVASGSKLLAEAQKRKARTFARQQKAAERIAAATSQLASGIAESASAAEELRKASEQIAQGAEEAAGAAQESQKAVDHGAGLIRNPRPPLPRSSGRRNCRIPMPPMRLPRPRSPPSG</sequence>
<dbReference type="EMBL" id="HG794546">
    <property type="protein sequence ID" value="CDK98887.1"/>
    <property type="molecule type" value="Genomic_DNA"/>
</dbReference>
<dbReference type="HOGENOM" id="CLU_1852766_0_0_5"/>
<proteinExistence type="predicted"/>
<keyword evidence="3" id="KW-1185">Reference proteome</keyword>
<feature type="region of interest" description="Disordered" evidence="1">
    <location>
        <begin position="73"/>
        <end position="138"/>
    </location>
</feature>